<dbReference type="PROSITE" id="PS51082">
    <property type="entry name" value="WH2"/>
    <property type="match status" value="1"/>
</dbReference>
<dbReference type="EMBL" id="CP111017">
    <property type="protein sequence ID" value="WAR07658.1"/>
    <property type="molecule type" value="Genomic_DNA"/>
</dbReference>
<dbReference type="InterPro" id="IPR003124">
    <property type="entry name" value="WH2_dom"/>
</dbReference>
<evidence type="ECO:0000259" key="4">
    <source>
        <dbReference type="PROSITE" id="PS51082"/>
    </source>
</evidence>
<feature type="compositionally biased region" description="Pro residues" evidence="3">
    <location>
        <begin position="455"/>
        <end position="471"/>
    </location>
</feature>
<keyword evidence="2" id="KW-0963">Cytoplasm</keyword>
<evidence type="ECO:0000313" key="6">
    <source>
        <dbReference type="Proteomes" id="UP001164746"/>
    </source>
</evidence>
<name>A0ABY7EG73_MYAAR</name>
<comment type="function">
    <text evidence="2">Downstream effector molecule involved in the transmission of signals from tyrosine kinase receptors and small GTPases to the actin cytoskeleton. Promotes formation of actin filaments. Part of the WAVE complex that regulates lamellipodia formation. The WAVE complex regulates actin filament reorganization via its interaction with the Arp2/3 complex.</text>
</comment>
<dbReference type="SUPFAM" id="SSF101447">
    <property type="entry name" value="Formin homology 2 domain (FH2 domain)"/>
    <property type="match status" value="1"/>
</dbReference>
<feature type="compositionally biased region" description="Polar residues" evidence="3">
    <location>
        <begin position="311"/>
        <end position="338"/>
    </location>
</feature>
<dbReference type="PANTHER" id="PTHR12902:SF1">
    <property type="entry name" value="WISKOTT-ALDRICH SYNDROME PROTEIN FAMILY MEMBER"/>
    <property type="match status" value="1"/>
</dbReference>
<keyword evidence="2" id="KW-0009">Actin-binding</keyword>
<evidence type="ECO:0000256" key="3">
    <source>
        <dbReference type="SAM" id="MobiDB-lite"/>
    </source>
</evidence>
<feature type="compositionally biased region" description="Low complexity" evidence="3">
    <location>
        <begin position="442"/>
        <end position="454"/>
    </location>
</feature>
<dbReference type="Gene3D" id="1.20.5.340">
    <property type="match status" value="1"/>
</dbReference>
<feature type="compositionally biased region" description="Polar residues" evidence="3">
    <location>
        <begin position="254"/>
        <end position="268"/>
    </location>
</feature>
<keyword evidence="2" id="KW-0206">Cytoskeleton</keyword>
<dbReference type="InterPro" id="IPR028288">
    <property type="entry name" value="SCAR/WAVE_fam"/>
</dbReference>
<evidence type="ECO:0000313" key="5">
    <source>
        <dbReference type="EMBL" id="WAR07658.1"/>
    </source>
</evidence>
<dbReference type="Gene3D" id="6.10.280.150">
    <property type="match status" value="1"/>
</dbReference>
<reference evidence="5" key="1">
    <citation type="submission" date="2022-11" db="EMBL/GenBank/DDBJ databases">
        <title>Centuries of genome instability and evolution in soft-shell clam transmissible cancer (bioRxiv).</title>
        <authorList>
            <person name="Hart S.F.M."/>
            <person name="Yonemitsu M.A."/>
            <person name="Giersch R.M."/>
            <person name="Beal B.F."/>
            <person name="Arriagada G."/>
            <person name="Davis B.W."/>
            <person name="Ostrander E.A."/>
            <person name="Goff S.P."/>
            <person name="Metzger M.J."/>
        </authorList>
    </citation>
    <scope>NUCLEOTIDE SEQUENCE</scope>
    <source>
        <strain evidence="5">MELC-2E11</strain>
        <tissue evidence="5">Siphon/mantle</tissue>
    </source>
</reference>
<feature type="compositionally biased region" description="Polar residues" evidence="3">
    <location>
        <begin position="477"/>
        <end position="494"/>
    </location>
</feature>
<feature type="compositionally biased region" description="Pro residues" evidence="3">
    <location>
        <begin position="418"/>
        <end position="441"/>
    </location>
</feature>
<sequence>MPFVHRIVDPIHVSRLQVGKTVTDELECVTNNSLANIIRQLSSLSHHAEDMFADLYNETKMIFKRATELNSRVEHLRVEVTQLNPTEEEVSLQNIHLRKPYQSSKLHDQQVVARITIPKAIQDLYNKCERPPALDKLNSYREDGKDCMKFYTDPSYFFELWYSQIQSDISKKRKELKEKRVKKDRTRPNRTDVTPKKIETKREKYAAMALGEELRPGYQVPDIRTGGNKPIPQGYTQHNTDMLPGDAHRHSVKNGAQHSRQDMQNHVSGNHIDKRGAQNGPYNVHPDYQSTTPEQNYQQQAQMQQQRQSQKMSPAQNQNYSPGTRQSQKLALGQTVNRPNAAPPPPPPGAMDNMSYMQRADRGSLSPQRDSMPPPPPPPLNVDQYGSPQHQGGMMNQMPPHMQYQQTQHGSPGMDLGYPPPPPPPLDNSMGTPPPPSPPPILNNKSPPHAYPNTSPAPPPPPPPPPPPGPMQPDAISVSSDNSTQSSLASSNVEPTPPPQQKQIVTARSALLDEIRLGNKGLRKTEERKRDTTPRDRFDVHAVMTKAFDMRRKAMEDKRSVRERSDFKYLMSNSRTGNHSNVLLQNSITSVISADCDTNVKRVFKVHKTVTDNVTLTS</sequence>
<accession>A0ABY7EG73</accession>
<keyword evidence="6" id="KW-1185">Reference proteome</keyword>
<feature type="compositionally biased region" description="Low complexity" evidence="3">
    <location>
        <begin position="295"/>
        <end position="310"/>
    </location>
</feature>
<feature type="region of interest" description="Disordered" evidence="3">
    <location>
        <begin position="212"/>
        <end position="501"/>
    </location>
</feature>
<comment type="subunit">
    <text evidence="2">Binds actin and the Arp2/3 complex.</text>
</comment>
<proteinExistence type="inferred from homology"/>
<dbReference type="Proteomes" id="UP001164746">
    <property type="component" value="Chromosome 6"/>
</dbReference>
<gene>
    <name evidence="5" type="ORF">MAR_017616</name>
</gene>
<comment type="similarity">
    <text evidence="1 2">Belongs to the SCAR/WAVE family.</text>
</comment>
<evidence type="ECO:0000256" key="2">
    <source>
        <dbReference type="RuleBase" id="RU367034"/>
    </source>
</evidence>
<dbReference type="Pfam" id="PF02205">
    <property type="entry name" value="WH2"/>
    <property type="match status" value="1"/>
</dbReference>
<feature type="domain" description="WH2" evidence="4">
    <location>
        <begin position="507"/>
        <end position="525"/>
    </location>
</feature>
<protein>
    <recommendedName>
        <fullName evidence="2">Wiskott-Aldrich syndrome protein family member</fullName>
        <shortName evidence="2">WASP family protein member</shortName>
    </recommendedName>
</protein>
<organism evidence="5 6">
    <name type="scientific">Mya arenaria</name>
    <name type="common">Soft-shell clam</name>
    <dbReference type="NCBI Taxonomy" id="6604"/>
    <lineage>
        <taxon>Eukaryota</taxon>
        <taxon>Metazoa</taxon>
        <taxon>Spiralia</taxon>
        <taxon>Lophotrochozoa</taxon>
        <taxon>Mollusca</taxon>
        <taxon>Bivalvia</taxon>
        <taxon>Autobranchia</taxon>
        <taxon>Heteroconchia</taxon>
        <taxon>Euheterodonta</taxon>
        <taxon>Imparidentia</taxon>
        <taxon>Neoheterodontei</taxon>
        <taxon>Myida</taxon>
        <taxon>Myoidea</taxon>
        <taxon>Myidae</taxon>
        <taxon>Mya</taxon>
    </lineage>
</organism>
<comment type="subcellular location">
    <subcellularLocation>
        <location evidence="2">Cytoplasm</location>
        <location evidence="2">Cytoskeleton</location>
    </subcellularLocation>
</comment>
<dbReference type="PANTHER" id="PTHR12902">
    <property type="entry name" value="WASP-1"/>
    <property type="match status" value="1"/>
</dbReference>
<evidence type="ECO:0000256" key="1">
    <source>
        <dbReference type="ARBA" id="ARBA00006993"/>
    </source>
</evidence>